<evidence type="ECO:0000256" key="1">
    <source>
        <dbReference type="SAM" id="MobiDB-lite"/>
    </source>
</evidence>
<dbReference type="Gramene" id="ONK66732">
    <property type="protein sequence ID" value="ONK66732"/>
    <property type="gene ID" value="A4U43_C06F11380"/>
</dbReference>
<dbReference type="EMBL" id="CM007386">
    <property type="protein sequence ID" value="ONK66732.1"/>
    <property type="molecule type" value="Genomic_DNA"/>
</dbReference>
<accession>A0A5P1EL62</accession>
<proteinExistence type="predicted"/>
<reference evidence="4" key="1">
    <citation type="journal article" date="2017" name="Nat. Commun.">
        <title>The asparagus genome sheds light on the origin and evolution of a young Y chromosome.</title>
        <authorList>
            <person name="Harkess A."/>
            <person name="Zhou J."/>
            <person name="Xu C."/>
            <person name="Bowers J.E."/>
            <person name="Van der Hulst R."/>
            <person name="Ayyampalayam S."/>
            <person name="Mercati F."/>
            <person name="Riccardi P."/>
            <person name="McKain M.R."/>
            <person name="Kakrana A."/>
            <person name="Tang H."/>
            <person name="Ray J."/>
            <person name="Groenendijk J."/>
            <person name="Arikit S."/>
            <person name="Mathioni S.M."/>
            <person name="Nakano M."/>
            <person name="Shan H."/>
            <person name="Telgmann-Rauber A."/>
            <person name="Kanno A."/>
            <person name="Yue Z."/>
            <person name="Chen H."/>
            <person name="Li W."/>
            <person name="Chen Y."/>
            <person name="Xu X."/>
            <person name="Zhang Y."/>
            <person name="Luo S."/>
            <person name="Chen H."/>
            <person name="Gao J."/>
            <person name="Mao Z."/>
            <person name="Pires J.C."/>
            <person name="Luo M."/>
            <person name="Kudrna D."/>
            <person name="Wing R.A."/>
            <person name="Meyers B.C."/>
            <person name="Yi K."/>
            <person name="Kong H."/>
            <person name="Lavrijsen P."/>
            <person name="Sunseri F."/>
            <person name="Falavigna A."/>
            <person name="Ye Y."/>
            <person name="Leebens-Mack J.H."/>
            <person name="Chen G."/>
        </authorList>
    </citation>
    <scope>NUCLEOTIDE SEQUENCE [LARGE SCALE GENOMIC DNA]</scope>
    <source>
        <strain evidence="4">cv. DH0086</strain>
    </source>
</reference>
<dbReference type="PANTHER" id="PTHR33416">
    <property type="entry name" value="NUCLEAR PORE COMPLEX PROTEIN NUP1"/>
    <property type="match status" value="1"/>
</dbReference>
<dbReference type="PANTHER" id="PTHR33416:SF18">
    <property type="entry name" value="NUCLEOPORIN-LIKE PROTEIN"/>
    <property type="match status" value="1"/>
</dbReference>
<keyword evidence="4" id="KW-1185">Reference proteome</keyword>
<feature type="chain" id="PRO_5024450071" evidence="2">
    <location>
        <begin position="18"/>
        <end position="568"/>
    </location>
</feature>
<dbReference type="Proteomes" id="UP000243459">
    <property type="component" value="Chromosome 6"/>
</dbReference>
<sequence length="568" mass="62312">MVLSNLFAVTFLLQNQAFKPKQSDVAAKITQKKVDSKGDGYVENTCSDHGITEIEQQLQHKKLSRDETDHLIELLRSRTTDLSDNNGRARELKLEASEVILSQRDLRKSSKVEHDVPSDFRMMWKPSEHSQFTANDVSSSPIEIAKAYMEAQKAASGRLKSEKNSFYVDNVASASRLSLTPAAKSPKCWPGAIVQSDHGYVTPQRGSVEHHPRTPYSRSLFSKSTSKFQINSERRNHFFGRNMKTSPRANSVQRDGFAPLSPMHRNQQRNIESTSKGARPSNLATSFSLLAKSDASSGFSSASERDNSSNKGLVDETSRYAADITPVHPQSSLMARKILQHLDRSVPSPKEKLLEINLARKGTPPKSEGFIRDGQRETSDLSVADEQNAGCLIRGDAVSREKEDAQKVLLGKSISTSDDKIQLSSLSQTSKQDISLGTASSFSAFKAPNITESATIQPPVSFAQKHKSYDNNGFSFTFSAPSSQAAISEAPPTPTMASTAATDRTLDADEGKIPSFHFGSTSNRLVFSFGSDISSSHVDVTTPSFKFGSEEKRCLSFKPIGRHAICHS</sequence>
<dbReference type="GO" id="GO:0005635">
    <property type="term" value="C:nuclear envelope"/>
    <property type="evidence" value="ECO:0007669"/>
    <property type="project" value="TreeGrafter"/>
</dbReference>
<evidence type="ECO:0000256" key="2">
    <source>
        <dbReference type="SAM" id="SignalP"/>
    </source>
</evidence>
<evidence type="ECO:0000313" key="3">
    <source>
        <dbReference type="EMBL" id="ONK66732.1"/>
    </source>
</evidence>
<keyword evidence="2" id="KW-0732">Signal</keyword>
<feature type="compositionally biased region" description="Polar residues" evidence="1">
    <location>
        <begin position="243"/>
        <end position="253"/>
    </location>
</feature>
<protein>
    <submittedName>
        <fullName evidence="3">Uncharacterized protein</fullName>
    </submittedName>
</protein>
<feature type="compositionally biased region" description="Polar residues" evidence="1">
    <location>
        <begin position="264"/>
        <end position="281"/>
    </location>
</feature>
<organism evidence="3 4">
    <name type="scientific">Asparagus officinalis</name>
    <name type="common">Garden asparagus</name>
    <dbReference type="NCBI Taxonomy" id="4686"/>
    <lineage>
        <taxon>Eukaryota</taxon>
        <taxon>Viridiplantae</taxon>
        <taxon>Streptophyta</taxon>
        <taxon>Embryophyta</taxon>
        <taxon>Tracheophyta</taxon>
        <taxon>Spermatophyta</taxon>
        <taxon>Magnoliopsida</taxon>
        <taxon>Liliopsida</taxon>
        <taxon>Asparagales</taxon>
        <taxon>Asparagaceae</taxon>
        <taxon>Asparagoideae</taxon>
        <taxon>Asparagus</taxon>
    </lineage>
</organism>
<name>A0A5P1EL62_ASPOF</name>
<feature type="signal peptide" evidence="2">
    <location>
        <begin position="1"/>
        <end position="17"/>
    </location>
</feature>
<dbReference type="OMA" id="KPSACWP"/>
<dbReference type="AlphaFoldDB" id="A0A5P1EL62"/>
<gene>
    <name evidence="3" type="ORF">A4U43_C06F11380</name>
</gene>
<dbReference type="GO" id="GO:0071763">
    <property type="term" value="P:nuclear membrane organization"/>
    <property type="evidence" value="ECO:0007669"/>
    <property type="project" value="TreeGrafter"/>
</dbReference>
<feature type="region of interest" description="Disordered" evidence="1">
    <location>
        <begin position="232"/>
        <end position="281"/>
    </location>
</feature>
<evidence type="ECO:0000313" key="4">
    <source>
        <dbReference type="Proteomes" id="UP000243459"/>
    </source>
</evidence>